<accession>A0A940YN86</accession>
<comment type="caution">
    <text evidence="2">The sequence shown here is derived from an EMBL/GenBank/DDBJ whole genome shotgun (WGS) entry which is preliminary data.</text>
</comment>
<dbReference type="AlphaFoldDB" id="A0A940YN86"/>
<dbReference type="RefSeq" id="WP_210856539.1">
    <property type="nucleotide sequence ID" value="NZ_JAGQDD010000020.1"/>
</dbReference>
<keyword evidence="3" id="KW-1185">Reference proteome</keyword>
<evidence type="ECO:0000313" key="3">
    <source>
        <dbReference type="Proteomes" id="UP000676246"/>
    </source>
</evidence>
<proteinExistence type="predicted"/>
<reference evidence="2 3" key="1">
    <citation type="submission" date="2021-04" db="EMBL/GenBank/DDBJ databases">
        <title>The genome sequence of Ideonella sp. 3Y2.</title>
        <authorList>
            <person name="Liu Y."/>
        </authorList>
    </citation>
    <scope>NUCLEOTIDE SEQUENCE [LARGE SCALE GENOMIC DNA]</scope>
    <source>
        <strain evidence="2 3">3Y2</strain>
    </source>
</reference>
<keyword evidence="1" id="KW-0175">Coiled coil</keyword>
<sequence>MTNDELREELFKLHEKLDRVLALLDVKAASAQKKASDRKAKQEKTLPLTEEEIKQQQERFHELFSRWMSGFEIEVQSELEAADADALRRFADANNLNITTKTPKARALQLIAARFREKRQLMHGLPSRRDADA</sequence>
<name>A0A940YN86_9BURK</name>
<evidence type="ECO:0000256" key="1">
    <source>
        <dbReference type="SAM" id="Coils"/>
    </source>
</evidence>
<organism evidence="2 3">
    <name type="scientific">Ideonella alba</name>
    <dbReference type="NCBI Taxonomy" id="2824118"/>
    <lineage>
        <taxon>Bacteria</taxon>
        <taxon>Pseudomonadati</taxon>
        <taxon>Pseudomonadota</taxon>
        <taxon>Betaproteobacteria</taxon>
        <taxon>Burkholderiales</taxon>
        <taxon>Sphaerotilaceae</taxon>
        <taxon>Ideonella</taxon>
    </lineage>
</organism>
<dbReference type="EMBL" id="JAGQDD010000020">
    <property type="protein sequence ID" value="MBQ0932834.1"/>
    <property type="molecule type" value="Genomic_DNA"/>
</dbReference>
<dbReference type="Proteomes" id="UP000676246">
    <property type="component" value="Unassembled WGS sequence"/>
</dbReference>
<protein>
    <submittedName>
        <fullName evidence="2">Uncharacterized protein</fullName>
    </submittedName>
</protein>
<gene>
    <name evidence="2" type="ORF">KAK03_20375</name>
</gene>
<evidence type="ECO:0000313" key="2">
    <source>
        <dbReference type="EMBL" id="MBQ0932834.1"/>
    </source>
</evidence>
<feature type="coiled-coil region" evidence="1">
    <location>
        <begin position="3"/>
        <end position="59"/>
    </location>
</feature>